<dbReference type="PANTHER" id="PTHR22881:SF27">
    <property type="entry name" value="BROMODOMAIN CONTAINING 7_9"/>
    <property type="match status" value="1"/>
</dbReference>
<evidence type="ECO:0000256" key="5">
    <source>
        <dbReference type="ARBA" id="ARBA00023242"/>
    </source>
</evidence>
<evidence type="ECO:0000256" key="4">
    <source>
        <dbReference type="ARBA" id="ARBA00023163"/>
    </source>
</evidence>
<keyword evidence="3 6" id="KW-0103">Bromodomain</keyword>
<feature type="compositionally biased region" description="Basic residues" evidence="7">
    <location>
        <begin position="65"/>
        <end position="75"/>
    </location>
</feature>
<dbReference type="Gene3D" id="1.20.920.10">
    <property type="entry name" value="Bromodomain-like"/>
    <property type="match status" value="1"/>
</dbReference>
<dbReference type="PANTHER" id="PTHR22881">
    <property type="entry name" value="BROMODOMAIN CONTAINING PROTEIN"/>
    <property type="match status" value="1"/>
</dbReference>
<dbReference type="InterPro" id="IPR021900">
    <property type="entry name" value="DUF3512"/>
</dbReference>
<dbReference type="SUPFAM" id="SSF47370">
    <property type="entry name" value="Bromodomain"/>
    <property type="match status" value="1"/>
</dbReference>
<evidence type="ECO:0000313" key="9">
    <source>
        <dbReference type="EMBL" id="KAK0425096.1"/>
    </source>
</evidence>
<keyword evidence="10" id="KW-1185">Reference proteome</keyword>
<feature type="compositionally biased region" description="Acidic residues" evidence="7">
    <location>
        <begin position="37"/>
        <end position="59"/>
    </location>
</feature>
<evidence type="ECO:0000256" key="1">
    <source>
        <dbReference type="ARBA" id="ARBA00004123"/>
    </source>
</evidence>
<evidence type="ECO:0000256" key="2">
    <source>
        <dbReference type="ARBA" id="ARBA00023015"/>
    </source>
</evidence>
<evidence type="ECO:0000256" key="3">
    <source>
        <dbReference type="ARBA" id="ARBA00023117"/>
    </source>
</evidence>
<evidence type="ECO:0000256" key="7">
    <source>
        <dbReference type="SAM" id="MobiDB-lite"/>
    </source>
</evidence>
<comment type="caution">
    <text evidence="9">The sequence shown here is derived from an EMBL/GenBank/DDBJ whole genome shotgun (WGS) entry which is preliminary data.</text>
</comment>
<dbReference type="AlphaFoldDB" id="A0AA39IK84"/>
<feature type="region of interest" description="Disordered" evidence="7">
    <location>
        <begin position="1"/>
        <end position="123"/>
    </location>
</feature>
<dbReference type="GO" id="GO:0006357">
    <property type="term" value="P:regulation of transcription by RNA polymerase II"/>
    <property type="evidence" value="ECO:0007669"/>
    <property type="project" value="TreeGrafter"/>
</dbReference>
<dbReference type="Pfam" id="PF12024">
    <property type="entry name" value="DUF3512"/>
    <property type="match status" value="1"/>
</dbReference>
<feature type="domain" description="Bromo" evidence="8">
    <location>
        <begin position="158"/>
        <end position="220"/>
    </location>
</feature>
<dbReference type="Pfam" id="PF00439">
    <property type="entry name" value="Bromodomain"/>
    <property type="match status" value="1"/>
</dbReference>
<gene>
    <name evidence="9" type="ORF">QR680_009027</name>
</gene>
<dbReference type="InterPro" id="IPR001487">
    <property type="entry name" value="Bromodomain"/>
</dbReference>
<sequence length="606" mass="69028">MSERKRKSAVSERRSAVGAPPSLSGRKYPRKGKVVEEAEDSENESLEEVEAQEENPSEDDGSKTPSKKRRKKRRIRLTEYSQRAAKKRREKERVKREAEEDEEDEEPEENEEGSEDSEHGEQEDLHKLPVNLREYSTFQLLCDNLLRKFLEKDPDEYFAYPVTQSMAPDYADVIKNPMDFWTIRQKIDKNEYKNIREMEADVVLIYQNAMTYNGPNTIYHLAAQKLATLCKYYFSENYMRYLRYSMVFFTELTLEQMGITVKKVVEPVKRKAHNALIDDRSASAILKDVDAKVAERLATRKPKSQLAFIDARDDGTHCLNLVTEEGRASVTLGDIIPKLEKGTPGMLPQYEQRLHIQNAMSYLNYGPYSSFAPQFDSTWATLNQRDSELLISTYGSRENASDAIVLKQVVKGTNEEYERAVDNMLDLLTDGEHNRTIAELEKEPEDAKKKKEWEEKAPEDGSSEKKESDLSLNEVAGILRDIESLENLGVDVGFIADIREGLGIDKQGHQLNPDEALAKVSVMLADLQYLQRQRLSQVPPQVLTEVPPPTALEVNLANRTNELLAQQIAVNTTPEDMASALSLEQSMGVGNEADDMDFLSEFLTFD</sequence>
<dbReference type="InterPro" id="IPR051831">
    <property type="entry name" value="Bromodomain_contain_prot"/>
</dbReference>
<dbReference type="SMART" id="SM00297">
    <property type="entry name" value="BROMO"/>
    <property type="match status" value="1"/>
</dbReference>
<dbReference type="Proteomes" id="UP001175271">
    <property type="component" value="Unassembled WGS sequence"/>
</dbReference>
<accession>A0AA39IK84</accession>
<proteinExistence type="predicted"/>
<keyword evidence="2" id="KW-0805">Transcription regulation</keyword>
<feature type="compositionally biased region" description="Acidic residues" evidence="7">
    <location>
        <begin position="99"/>
        <end position="115"/>
    </location>
</feature>
<feature type="region of interest" description="Disordered" evidence="7">
    <location>
        <begin position="435"/>
        <end position="469"/>
    </location>
</feature>
<keyword evidence="4" id="KW-0804">Transcription</keyword>
<dbReference type="PRINTS" id="PR00503">
    <property type="entry name" value="BROMODOMAIN"/>
</dbReference>
<evidence type="ECO:0000313" key="10">
    <source>
        <dbReference type="Proteomes" id="UP001175271"/>
    </source>
</evidence>
<dbReference type="InterPro" id="IPR036427">
    <property type="entry name" value="Bromodomain-like_sf"/>
</dbReference>
<reference evidence="9" key="1">
    <citation type="submission" date="2023-06" db="EMBL/GenBank/DDBJ databases">
        <title>Genomic analysis of the entomopathogenic nematode Steinernema hermaphroditum.</title>
        <authorList>
            <person name="Schwarz E.M."/>
            <person name="Heppert J.K."/>
            <person name="Baniya A."/>
            <person name="Schwartz H.T."/>
            <person name="Tan C.-H."/>
            <person name="Antoshechkin I."/>
            <person name="Sternberg P.W."/>
            <person name="Goodrich-Blair H."/>
            <person name="Dillman A.R."/>
        </authorList>
    </citation>
    <scope>NUCLEOTIDE SEQUENCE</scope>
    <source>
        <strain evidence="9">PS9179</strain>
        <tissue evidence="9">Whole animal</tissue>
    </source>
</reference>
<evidence type="ECO:0000259" key="8">
    <source>
        <dbReference type="PROSITE" id="PS50014"/>
    </source>
</evidence>
<keyword evidence="5" id="KW-0539">Nucleus</keyword>
<organism evidence="9 10">
    <name type="scientific">Steinernema hermaphroditum</name>
    <dbReference type="NCBI Taxonomy" id="289476"/>
    <lineage>
        <taxon>Eukaryota</taxon>
        <taxon>Metazoa</taxon>
        <taxon>Ecdysozoa</taxon>
        <taxon>Nematoda</taxon>
        <taxon>Chromadorea</taxon>
        <taxon>Rhabditida</taxon>
        <taxon>Tylenchina</taxon>
        <taxon>Panagrolaimomorpha</taxon>
        <taxon>Strongyloidoidea</taxon>
        <taxon>Steinernematidae</taxon>
        <taxon>Steinernema</taxon>
    </lineage>
</organism>
<evidence type="ECO:0000256" key="6">
    <source>
        <dbReference type="PROSITE-ProRule" id="PRU00035"/>
    </source>
</evidence>
<dbReference type="PROSITE" id="PS50014">
    <property type="entry name" value="BROMODOMAIN_2"/>
    <property type="match status" value="1"/>
</dbReference>
<name>A0AA39IK84_9BILA</name>
<dbReference type="EMBL" id="JAUCMV010000001">
    <property type="protein sequence ID" value="KAK0425096.1"/>
    <property type="molecule type" value="Genomic_DNA"/>
</dbReference>
<feature type="compositionally biased region" description="Basic and acidic residues" evidence="7">
    <location>
        <begin position="1"/>
        <end position="15"/>
    </location>
</feature>
<dbReference type="GO" id="GO:0005634">
    <property type="term" value="C:nucleus"/>
    <property type="evidence" value="ECO:0007669"/>
    <property type="project" value="UniProtKB-SubCell"/>
</dbReference>
<protein>
    <recommendedName>
        <fullName evidence="8">Bromo domain-containing protein</fullName>
    </recommendedName>
</protein>
<comment type="subcellular location">
    <subcellularLocation>
        <location evidence="1">Nucleus</location>
    </subcellularLocation>
</comment>